<evidence type="ECO:0000259" key="7">
    <source>
        <dbReference type="PROSITE" id="PS50011"/>
    </source>
</evidence>
<dbReference type="GO" id="GO:0009966">
    <property type="term" value="P:regulation of signal transduction"/>
    <property type="evidence" value="ECO:0007669"/>
    <property type="project" value="TreeGrafter"/>
</dbReference>
<sequence length="77" mass="8714">MGSAESKNEKKENFTIKQMELKEPDQVSLDDFLILRAIGKGSFGKVCIVQKKDTKMMYAMKYVNKSQCVEKGAFGML</sequence>
<dbReference type="InterPro" id="IPR000719">
    <property type="entry name" value="Prot_kinase_dom"/>
</dbReference>
<dbReference type="GO" id="GO:0007186">
    <property type="term" value="P:G protein-coupled receptor signaling pathway"/>
    <property type="evidence" value="ECO:0007669"/>
    <property type="project" value="TreeGrafter"/>
</dbReference>
<dbReference type="PROSITE" id="PS00107">
    <property type="entry name" value="PROTEIN_KINASE_ATP"/>
    <property type="match status" value="1"/>
</dbReference>
<keyword evidence="4" id="KW-0418">Kinase</keyword>
<organism evidence="8 9">
    <name type="scientific">Caerostris extrusa</name>
    <name type="common">Bark spider</name>
    <name type="synonym">Caerostris bankana</name>
    <dbReference type="NCBI Taxonomy" id="172846"/>
    <lineage>
        <taxon>Eukaryota</taxon>
        <taxon>Metazoa</taxon>
        <taxon>Ecdysozoa</taxon>
        <taxon>Arthropoda</taxon>
        <taxon>Chelicerata</taxon>
        <taxon>Arachnida</taxon>
        <taxon>Araneae</taxon>
        <taxon>Araneomorphae</taxon>
        <taxon>Entelegynae</taxon>
        <taxon>Araneoidea</taxon>
        <taxon>Araneidae</taxon>
        <taxon>Caerostris</taxon>
    </lineage>
</organism>
<dbReference type="GO" id="GO:0004703">
    <property type="term" value="F:G protein-coupled receptor kinase activity"/>
    <property type="evidence" value="ECO:0007669"/>
    <property type="project" value="TreeGrafter"/>
</dbReference>
<dbReference type="EMBL" id="BPLR01012811">
    <property type="protein sequence ID" value="GIY56798.1"/>
    <property type="molecule type" value="Genomic_DNA"/>
</dbReference>
<evidence type="ECO:0000313" key="9">
    <source>
        <dbReference type="Proteomes" id="UP001054945"/>
    </source>
</evidence>
<proteinExistence type="predicted"/>
<evidence type="ECO:0000256" key="3">
    <source>
        <dbReference type="ARBA" id="ARBA00022741"/>
    </source>
</evidence>
<evidence type="ECO:0000256" key="5">
    <source>
        <dbReference type="ARBA" id="ARBA00022840"/>
    </source>
</evidence>
<keyword evidence="3 6" id="KW-0547">Nucleotide-binding</keyword>
<feature type="domain" description="Protein kinase" evidence="7">
    <location>
        <begin position="32"/>
        <end position="77"/>
    </location>
</feature>
<reference evidence="8 9" key="1">
    <citation type="submission" date="2021-06" db="EMBL/GenBank/DDBJ databases">
        <title>Caerostris extrusa draft genome.</title>
        <authorList>
            <person name="Kono N."/>
            <person name="Arakawa K."/>
        </authorList>
    </citation>
    <scope>NUCLEOTIDE SEQUENCE [LARGE SCALE GENOMIC DNA]</scope>
</reference>
<evidence type="ECO:0000313" key="8">
    <source>
        <dbReference type="EMBL" id="GIY56798.1"/>
    </source>
</evidence>
<keyword evidence="2" id="KW-0808">Transferase</keyword>
<feature type="binding site" evidence="6">
    <location>
        <position position="61"/>
    </location>
    <ligand>
        <name>ATP</name>
        <dbReference type="ChEBI" id="CHEBI:30616"/>
    </ligand>
</feature>
<dbReference type="Proteomes" id="UP001054945">
    <property type="component" value="Unassembled WGS sequence"/>
</dbReference>
<keyword evidence="9" id="KW-1185">Reference proteome</keyword>
<name>A0AAV4UG95_CAEEX</name>
<keyword evidence="5 6" id="KW-0067">ATP-binding</keyword>
<dbReference type="AlphaFoldDB" id="A0AAV4UG95"/>
<evidence type="ECO:0000256" key="4">
    <source>
        <dbReference type="ARBA" id="ARBA00022777"/>
    </source>
</evidence>
<keyword evidence="1" id="KW-0723">Serine/threonine-protein kinase</keyword>
<gene>
    <name evidence="8" type="primary">X975_21857</name>
    <name evidence="8" type="ORF">CEXT_491211</name>
</gene>
<dbReference type="PROSITE" id="PS50011">
    <property type="entry name" value="PROTEIN_KINASE_DOM"/>
    <property type="match status" value="1"/>
</dbReference>
<dbReference type="GO" id="GO:0001664">
    <property type="term" value="F:G protein-coupled receptor binding"/>
    <property type="evidence" value="ECO:0007669"/>
    <property type="project" value="TreeGrafter"/>
</dbReference>
<dbReference type="PANTHER" id="PTHR24355">
    <property type="entry name" value="G PROTEIN-COUPLED RECEPTOR KINASE/RIBOSOMAL PROTEIN S6 KINASE"/>
    <property type="match status" value="1"/>
</dbReference>
<accession>A0AAV4UG95</accession>
<dbReference type="InterPro" id="IPR011009">
    <property type="entry name" value="Kinase-like_dom_sf"/>
</dbReference>
<dbReference type="InterPro" id="IPR017441">
    <property type="entry name" value="Protein_kinase_ATP_BS"/>
</dbReference>
<comment type="caution">
    <text evidence="8">The sequence shown here is derived from an EMBL/GenBank/DDBJ whole genome shotgun (WGS) entry which is preliminary data.</text>
</comment>
<evidence type="ECO:0000256" key="1">
    <source>
        <dbReference type="ARBA" id="ARBA00022527"/>
    </source>
</evidence>
<protein>
    <recommendedName>
        <fullName evidence="7">Protein kinase domain-containing protein</fullName>
    </recommendedName>
</protein>
<dbReference type="Gene3D" id="3.30.200.20">
    <property type="entry name" value="Phosphorylase Kinase, domain 1"/>
    <property type="match status" value="1"/>
</dbReference>
<evidence type="ECO:0000256" key="6">
    <source>
        <dbReference type="PROSITE-ProRule" id="PRU10141"/>
    </source>
</evidence>
<dbReference type="SUPFAM" id="SSF56112">
    <property type="entry name" value="Protein kinase-like (PK-like)"/>
    <property type="match status" value="1"/>
</dbReference>
<evidence type="ECO:0000256" key="2">
    <source>
        <dbReference type="ARBA" id="ARBA00022679"/>
    </source>
</evidence>
<dbReference type="GO" id="GO:0005524">
    <property type="term" value="F:ATP binding"/>
    <property type="evidence" value="ECO:0007669"/>
    <property type="project" value="UniProtKB-UniRule"/>
</dbReference>
<dbReference type="PANTHER" id="PTHR24355:SF30">
    <property type="entry name" value="SERINE_THREONINE-PROTEIN KINASE 32B ISOFORM X1"/>
    <property type="match status" value="1"/>
</dbReference>